<accession>A0A8C1S3G3</accession>
<evidence type="ECO:0000256" key="1">
    <source>
        <dbReference type="SAM" id="SignalP"/>
    </source>
</evidence>
<dbReference type="InterPro" id="IPR013098">
    <property type="entry name" value="Ig_I-set"/>
</dbReference>
<proteinExistence type="predicted"/>
<feature type="domain" description="Immunoglobulin" evidence="2">
    <location>
        <begin position="27"/>
        <end position="132"/>
    </location>
</feature>
<feature type="signal peptide" evidence="1">
    <location>
        <begin position="1"/>
        <end position="16"/>
    </location>
</feature>
<dbReference type="InterPro" id="IPR003599">
    <property type="entry name" value="Ig_sub"/>
</dbReference>
<evidence type="ECO:0000259" key="2">
    <source>
        <dbReference type="SMART" id="SM00409"/>
    </source>
</evidence>
<feature type="domain" description="Immunoglobulin" evidence="2">
    <location>
        <begin position="228"/>
        <end position="329"/>
    </location>
</feature>
<evidence type="ECO:0000313" key="3">
    <source>
        <dbReference type="Ensembl" id="ENSCCRP00015002013.1"/>
    </source>
</evidence>
<keyword evidence="1" id="KW-0732">Signal</keyword>
<dbReference type="AlphaFoldDB" id="A0A8C1S3G3"/>
<organism evidence="3 4">
    <name type="scientific">Cyprinus carpio</name>
    <name type="common">Common carp</name>
    <dbReference type="NCBI Taxonomy" id="7962"/>
    <lineage>
        <taxon>Eukaryota</taxon>
        <taxon>Metazoa</taxon>
        <taxon>Chordata</taxon>
        <taxon>Craniata</taxon>
        <taxon>Vertebrata</taxon>
        <taxon>Euteleostomi</taxon>
        <taxon>Actinopterygii</taxon>
        <taxon>Neopterygii</taxon>
        <taxon>Teleostei</taxon>
        <taxon>Ostariophysi</taxon>
        <taxon>Cypriniformes</taxon>
        <taxon>Cyprinidae</taxon>
        <taxon>Cyprininae</taxon>
        <taxon>Cyprinus</taxon>
    </lineage>
</organism>
<dbReference type="Ensembl" id="ENSCCRT00015002136.1">
    <property type="protein sequence ID" value="ENSCCRP00015002013.1"/>
    <property type="gene ID" value="ENSCCRG00015001292.1"/>
</dbReference>
<protein>
    <submittedName>
        <fullName evidence="3">Si:dkey-182g1.6</fullName>
    </submittedName>
</protein>
<sequence length="331" mass="37048">MCLISLFATLVSLCSSGVFGATEVSVSVSVSVMKGDSVTLHTNVSELQSDDIIDWMRKDNLIIAEVKNNKYEIKNNTPTNGVPDRRFEGRLELDHKTGSLTIKNITSQHEGTYILDIRGRHLISKNFTVTVHDVVELVSVTEGDSVTLHTDVKIQKDDVIQWFGNQGTLIADLNSAADSRWSNIHLNYETGDLTIRNIRRDQSGVYKVEINNTTMILHRKFNIIVGAAKTVSVKEEELVTLHTGLTDIQRFDLILWKFEDHLIAEINKGTNQFIVCENAEVRFKGRLQVNEKTGSLTISGSETTDSGDYHLNMSNKMCTLHRIISVTVKGE</sequence>
<feature type="chain" id="PRO_5034674541" evidence="1">
    <location>
        <begin position="17"/>
        <end position="331"/>
    </location>
</feature>
<dbReference type="SUPFAM" id="SSF48726">
    <property type="entry name" value="Immunoglobulin"/>
    <property type="match status" value="3"/>
</dbReference>
<reference evidence="3" key="1">
    <citation type="submission" date="2025-08" db="UniProtKB">
        <authorList>
            <consortium name="Ensembl"/>
        </authorList>
    </citation>
    <scope>IDENTIFICATION</scope>
</reference>
<dbReference type="Proteomes" id="UP000694700">
    <property type="component" value="Unplaced"/>
</dbReference>
<dbReference type="InterPro" id="IPR013106">
    <property type="entry name" value="Ig_V-set"/>
</dbReference>
<evidence type="ECO:0000313" key="4">
    <source>
        <dbReference type="Proteomes" id="UP000694700"/>
    </source>
</evidence>
<feature type="domain" description="Immunoglobulin" evidence="2">
    <location>
        <begin position="135"/>
        <end position="226"/>
    </location>
</feature>
<name>A0A8C1S3G3_CYPCA</name>
<dbReference type="Gene3D" id="2.60.40.10">
    <property type="entry name" value="Immunoglobulins"/>
    <property type="match status" value="3"/>
</dbReference>
<dbReference type="PANTHER" id="PTHR21063:SF4">
    <property type="entry name" value="CD48 ANTIGEN-RELATED"/>
    <property type="match status" value="1"/>
</dbReference>
<dbReference type="InterPro" id="IPR013783">
    <property type="entry name" value="Ig-like_fold"/>
</dbReference>
<dbReference type="Pfam" id="PF07686">
    <property type="entry name" value="V-set"/>
    <property type="match status" value="1"/>
</dbReference>
<dbReference type="InterPro" id="IPR036179">
    <property type="entry name" value="Ig-like_dom_sf"/>
</dbReference>
<dbReference type="PANTHER" id="PTHR21063">
    <property type="entry name" value="LFA-3"/>
    <property type="match status" value="1"/>
</dbReference>
<dbReference type="Pfam" id="PF07679">
    <property type="entry name" value="I-set"/>
    <property type="match status" value="1"/>
</dbReference>
<dbReference type="SMART" id="SM00409">
    <property type="entry name" value="IG"/>
    <property type="match status" value="3"/>
</dbReference>